<evidence type="ECO:0000313" key="1">
    <source>
        <dbReference type="EMBL" id="ABU74155.1"/>
    </source>
</evidence>
<dbReference type="AlphaFoldDB" id="A7N6I8"/>
<dbReference type="EMBL" id="CP000790">
    <property type="protein sequence ID" value="ABU74155.1"/>
    <property type="molecule type" value="Genomic_DNA"/>
</dbReference>
<protein>
    <submittedName>
        <fullName evidence="1">Uncharacterized protein</fullName>
    </submittedName>
</protein>
<accession>A7N6I8</accession>
<name>A7N6I8_VIBC1</name>
<evidence type="ECO:0000313" key="2">
    <source>
        <dbReference type="Proteomes" id="UP000008152"/>
    </source>
</evidence>
<dbReference type="KEGG" id="vha:VIBHAR_06263"/>
<dbReference type="Proteomes" id="UP000008152">
    <property type="component" value="Chromosome II"/>
</dbReference>
<gene>
    <name evidence="1" type="ordered locus">VIBHAR_06263</name>
</gene>
<dbReference type="PATRIC" id="fig|338187.36.peg.5122"/>
<reference evidence="1 2" key="1">
    <citation type="submission" date="2007-08" db="EMBL/GenBank/DDBJ databases">
        <authorList>
            <consortium name="The Vibrio harveyi Genome Sequencing Project"/>
            <person name="Bassler B."/>
            <person name="Clifton S.W."/>
            <person name="Fulton L."/>
            <person name="Delehaunty K."/>
            <person name="Fronick C."/>
            <person name="Harrison M."/>
            <person name="Markivic C."/>
            <person name="Fulton R."/>
            <person name="Tin-Wollam A.-M."/>
            <person name="Shah N."/>
            <person name="Pepin K."/>
            <person name="Nash W."/>
            <person name="Thiruvilangam P."/>
            <person name="Bhonagiri V."/>
            <person name="Waters C."/>
            <person name="Tu K.C."/>
            <person name="Irgon J."/>
            <person name="Wilson R.K."/>
        </authorList>
    </citation>
    <scope>NUCLEOTIDE SEQUENCE [LARGE SCALE GENOMIC DNA]</scope>
    <source>
        <strain evidence="2">ATCC BAA-1116 / BB120</strain>
    </source>
</reference>
<organism evidence="1 2">
    <name type="scientific">Vibrio campbellii (strain ATCC BAA-1116)</name>
    <dbReference type="NCBI Taxonomy" id="2902295"/>
    <lineage>
        <taxon>Bacteria</taxon>
        <taxon>Pseudomonadati</taxon>
        <taxon>Pseudomonadota</taxon>
        <taxon>Gammaproteobacteria</taxon>
        <taxon>Vibrionales</taxon>
        <taxon>Vibrionaceae</taxon>
        <taxon>Vibrio</taxon>
    </lineage>
</organism>
<sequence>MFASYLFTPAPFAAQNPSTRFLLKSNLVLTLPPLLVRAVFPNVTDNLTNKLSFCAAIPDWLKRKTVLLYPTQTSPSCFHH</sequence>
<proteinExistence type="predicted"/>